<evidence type="ECO:0000256" key="3">
    <source>
        <dbReference type="ARBA" id="ARBA00023080"/>
    </source>
</evidence>
<gene>
    <name evidence="5" type="ORF">ABS772_13550</name>
</gene>
<dbReference type="HAMAP" id="MF_00528">
    <property type="entry name" value="Maf"/>
    <property type="match status" value="1"/>
</dbReference>
<organism evidence="5 6">
    <name type="scientific">Methylorubrum podarium</name>
    <dbReference type="NCBI Taxonomy" id="200476"/>
    <lineage>
        <taxon>Bacteria</taxon>
        <taxon>Pseudomonadati</taxon>
        <taxon>Pseudomonadota</taxon>
        <taxon>Alphaproteobacteria</taxon>
        <taxon>Hyphomicrobiales</taxon>
        <taxon>Methylobacteriaceae</taxon>
        <taxon>Methylorubrum</taxon>
    </lineage>
</organism>
<evidence type="ECO:0000313" key="6">
    <source>
        <dbReference type="Proteomes" id="UP001480955"/>
    </source>
</evidence>
<keyword evidence="6" id="KW-1185">Reference proteome</keyword>
<comment type="catalytic activity">
    <reaction evidence="4">
        <text>a ribonucleoside 5'-triphosphate + H2O = a ribonucleoside 5'-phosphate + diphosphate + H(+)</text>
        <dbReference type="Rhea" id="RHEA:23996"/>
        <dbReference type="ChEBI" id="CHEBI:15377"/>
        <dbReference type="ChEBI" id="CHEBI:15378"/>
        <dbReference type="ChEBI" id="CHEBI:33019"/>
        <dbReference type="ChEBI" id="CHEBI:58043"/>
        <dbReference type="ChEBI" id="CHEBI:61557"/>
        <dbReference type="EC" id="3.6.1.9"/>
    </reaction>
</comment>
<sequence>MTASALWLAPEPLLLASASTTRRDLLTGAGLPVETAPARIDERALEAEGGALAPAELARRLARAKAAEVAARHPGRIVIGADQVLECEGRIFHKPADRAAAQAQLARLQGRTHALHSAVAIRRDGAAEALVERDFVEQDFAEQDFVETARLTMRPLDAGAIDAYLRLAGAAVTTSVGAYQLEGLGIHLFARVEGDHATILGLPLTPLLARLRGMGLLAF</sequence>
<name>A0ABV1QNQ8_9HYPH</name>
<dbReference type="SUPFAM" id="SSF52972">
    <property type="entry name" value="ITPase-like"/>
    <property type="match status" value="1"/>
</dbReference>
<comment type="cofactor">
    <cofactor evidence="1 4">
        <name>a divalent metal cation</name>
        <dbReference type="ChEBI" id="CHEBI:60240"/>
    </cofactor>
</comment>
<comment type="subcellular location">
    <subcellularLocation>
        <location evidence="4">Cytoplasm</location>
    </subcellularLocation>
</comment>
<keyword evidence="3 4" id="KW-0546">Nucleotide metabolism</keyword>
<comment type="catalytic activity">
    <reaction evidence="4">
        <text>a 2'-deoxyribonucleoside 5'-triphosphate + H2O = a 2'-deoxyribonucleoside 5'-phosphate + diphosphate + H(+)</text>
        <dbReference type="Rhea" id="RHEA:44644"/>
        <dbReference type="ChEBI" id="CHEBI:15377"/>
        <dbReference type="ChEBI" id="CHEBI:15378"/>
        <dbReference type="ChEBI" id="CHEBI:33019"/>
        <dbReference type="ChEBI" id="CHEBI:61560"/>
        <dbReference type="ChEBI" id="CHEBI:65317"/>
        <dbReference type="EC" id="3.6.1.9"/>
    </reaction>
</comment>
<dbReference type="Pfam" id="PF02545">
    <property type="entry name" value="Maf"/>
    <property type="match status" value="1"/>
</dbReference>
<evidence type="ECO:0000256" key="2">
    <source>
        <dbReference type="ARBA" id="ARBA00022801"/>
    </source>
</evidence>
<keyword evidence="4" id="KW-0963">Cytoplasm</keyword>
<dbReference type="PIRSF" id="PIRSF006305">
    <property type="entry name" value="Maf"/>
    <property type="match status" value="1"/>
</dbReference>
<comment type="function">
    <text evidence="4">Nucleoside triphosphate pyrophosphatase. May have a dual role in cell division arrest and in preventing the incorporation of modified nucleotides into cellular nucleic acids.</text>
</comment>
<keyword evidence="2 4" id="KW-0378">Hydrolase</keyword>
<evidence type="ECO:0000256" key="1">
    <source>
        <dbReference type="ARBA" id="ARBA00001968"/>
    </source>
</evidence>
<accession>A0ABV1QNQ8</accession>
<dbReference type="InterPro" id="IPR029001">
    <property type="entry name" value="ITPase-like_fam"/>
</dbReference>
<dbReference type="Gene3D" id="3.90.950.10">
    <property type="match status" value="1"/>
</dbReference>
<reference evidence="5 6" key="1">
    <citation type="submission" date="2024-06" db="EMBL/GenBank/DDBJ databases">
        <authorList>
            <person name="Campbell A.G."/>
        </authorList>
    </citation>
    <scope>NUCLEOTIDE SEQUENCE [LARGE SCALE GENOMIC DNA]</scope>
    <source>
        <strain evidence="5 6">EM12</strain>
    </source>
</reference>
<dbReference type="Proteomes" id="UP001480955">
    <property type="component" value="Unassembled WGS sequence"/>
</dbReference>
<dbReference type="PANTHER" id="PTHR43213">
    <property type="entry name" value="BIFUNCTIONAL DTTP/UTP PYROPHOSPHATASE/METHYLTRANSFERASE PROTEIN-RELATED"/>
    <property type="match status" value="1"/>
</dbReference>
<evidence type="ECO:0000256" key="4">
    <source>
        <dbReference type="HAMAP-Rule" id="MF_00528"/>
    </source>
</evidence>
<proteinExistence type="inferred from homology"/>
<dbReference type="PANTHER" id="PTHR43213:SF5">
    <property type="entry name" value="BIFUNCTIONAL DTTP_UTP PYROPHOSPHATASE_METHYLTRANSFERASE PROTEIN-RELATED"/>
    <property type="match status" value="1"/>
</dbReference>
<comment type="similarity">
    <text evidence="4">Belongs to the Maf family.</text>
</comment>
<dbReference type="InterPro" id="IPR003697">
    <property type="entry name" value="Maf-like"/>
</dbReference>
<dbReference type="EC" id="3.6.1.9" evidence="4"/>
<dbReference type="EMBL" id="JBELQE010000079">
    <property type="protein sequence ID" value="MER2250940.1"/>
    <property type="molecule type" value="Genomic_DNA"/>
</dbReference>
<comment type="caution">
    <text evidence="4">Lacks conserved residue(s) required for the propagation of feature annotation.</text>
</comment>
<dbReference type="RefSeq" id="WP_350395301.1">
    <property type="nucleotide sequence ID" value="NZ_JBELQE010000079.1"/>
</dbReference>
<feature type="active site" description="Proton acceptor" evidence="4">
    <location>
        <position position="82"/>
    </location>
</feature>
<evidence type="ECO:0000313" key="5">
    <source>
        <dbReference type="EMBL" id="MER2250940.1"/>
    </source>
</evidence>
<protein>
    <recommendedName>
        <fullName evidence="4">Nucleoside triphosphate pyrophosphatase</fullName>
        <ecNumber evidence="4">3.6.1.9</ecNumber>
    </recommendedName>
    <alternativeName>
        <fullName evidence="4">Nucleotide pyrophosphatase</fullName>
        <shortName evidence="4">Nucleotide PPase</shortName>
    </alternativeName>
</protein>
<comment type="caution">
    <text evidence="5">The sequence shown here is derived from an EMBL/GenBank/DDBJ whole genome shotgun (WGS) entry which is preliminary data.</text>
</comment>